<protein>
    <recommendedName>
        <fullName evidence="1">Reverse transcriptase domain-containing protein</fullName>
    </recommendedName>
</protein>
<dbReference type="PROSITE" id="PS50878">
    <property type="entry name" value="RT_POL"/>
    <property type="match status" value="1"/>
</dbReference>
<dbReference type="STRING" id="400682.A0A1X7TJF3"/>
<dbReference type="OrthoDB" id="6538161at2759"/>
<dbReference type="SUPFAM" id="SSF56672">
    <property type="entry name" value="DNA/RNA polymerases"/>
    <property type="match status" value="1"/>
</dbReference>
<evidence type="ECO:0000259" key="1">
    <source>
        <dbReference type="PROSITE" id="PS50878"/>
    </source>
</evidence>
<dbReference type="PANTHER" id="PTHR33332">
    <property type="entry name" value="REVERSE TRANSCRIPTASE DOMAIN-CONTAINING PROTEIN"/>
    <property type="match status" value="1"/>
</dbReference>
<proteinExistence type="predicted"/>
<dbReference type="AlphaFoldDB" id="A0A1X7TJF3"/>
<evidence type="ECO:0000313" key="2">
    <source>
        <dbReference type="EnsemblMetazoa" id="Aqu2.1.14698_001"/>
    </source>
</evidence>
<dbReference type="Pfam" id="PF00078">
    <property type="entry name" value="RVT_1"/>
    <property type="match status" value="1"/>
</dbReference>
<feature type="domain" description="Reverse transcriptase" evidence="1">
    <location>
        <begin position="1"/>
        <end position="141"/>
    </location>
</feature>
<accession>A0A1X7TJF3</accession>
<organism evidence="2">
    <name type="scientific">Amphimedon queenslandica</name>
    <name type="common">Sponge</name>
    <dbReference type="NCBI Taxonomy" id="400682"/>
    <lineage>
        <taxon>Eukaryota</taxon>
        <taxon>Metazoa</taxon>
        <taxon>Porifera</taxon>
        <taxon>Demospongiae</taxon>
        <taxon>Heteroscleromorpha</taxon>
        <taxon>Haplosclerida</taxon>
        <taxon>Niphatidae</taxon>
        <taxon>Amphimedon</taxon>
    </lineage>
</organism>
<reference evidence="2" key="1">
    <citation type="submission" date="2017-05" db="UniProtKB">
        <authorList>
            <consortium name="EnsemblMetazoa"/>
        </authorList>
    </citation>
    <scope>IDENTIFICATION</scope>
</reference>
<sequence>MWGLIKAYLSGRQQCVTVRGCQSGLLPVTSGVPQGSLLGPLFFILFINDLPGCTIHSNMLLFADDSKCSKSIASSSNCLLLQEDLDRVCEWSTSSGLKFNFQKTFLVRYRRKRAAPIVFNYCFGESTVPCNTSCKDLGIIFQEDLSWSAQVKAVLAKAYKTLSLLRRTFRAASTPTVVKKKLYLSLIIPIFTYCAPIWRPSLIKDILALEQFQRRATKYILNDYSSSYYSRLVALRILPLMYRLELVDVMFFVSSLKQPSPHFNILDYVSFCSSTTRSSSKWKLIHKSSPSSSVWHSFSWRFPRLWNHLPAVDLNDSLYVIKKED</sequence>
<dbReference type="eggNOG" id="KOG1075">
    <property type="taxonomic scope" value="Eukaryota"/>
</dbReference>
<dbReference type="OMA" id="WRWNEEN"/>
<dbReference type="EnsemblMetazoa" id="Aqu2.1.14698_001">
    <property type="protein sequence ID" value="Aqu2.1.14698_001"/>
    <property type="gene ID" value="Aqu2.1.14698"/>
</dbReference>
<dbReference type="InParanoid" id="A0A1X7TJF3"/>
<dbReference type="InterPro" id="IPR043502">
    <property type="entry name" value="DNA/RNA_pol_sf"/>
</dbReference>
<name>A0A1X7TJF3_AMPQE</name>
<dbReference type="InterPro" id="IPR000477">
    <property type="entry name" value="RT_dom"/>
</dbReference>